<organism evidence="2 3">
    <name type="scientific">Methylobacterium gregans</name>
    <dbReference type="NCBI Taxonomy" id="374424"/>
    <lineage>
        <taxon>Bacteria</taxon>
        <taxon>Pseudomonadati</taxon>
        <taxon>Pseudomonadota</taxon>
        <taxon>Alphaproteobacteria</taxon>
        <taxon>Hyphomicrobiales</taxon>
        <taxon>Methylobacteriaceae</taxon>
        <taxon>Methylobacterium</taxon>
    </lineage>
</organism>
<accession>A0AA37HTN3</accession>
<proteinExistence type="predicted"/>
<evidence type="ECO:0000256" key="1">
    <source>
        <dbReference type="SAM" id="MobiDB-lite"/>
    </source>
</evidence>
<reference evidence="2" key="2">
    <citation type="submission" date="2021-08" db="EMBL/GenBank/DDBJ databases">
        <authorList>
            <person name="Tani A."/>
            <person name="Ola A."/>
            <person name="Ogura Y."/>
            <person name="Katsura K."/>
            <person name="Hayashi T."/>
        </authorList>
    </citation>
    <scope>NUCLEOTIDE SEQUENCE</scope>
    <source>
        <strain evidence="2">NBRC 103626</strain>
    </source>
</reference>
<name>A0AA37HTN3_9HYPH</name>
<protein>
    <submittedName>
        <fullName evidence="2">Uncharacterized protein</fullName>
    </submittedName>
</protein>
<reference evidence="2" key="1">
    <citation type="journal article" date="2016" name="Front. Microbiol.">
        <title>Genome Sequence of the Piezophilic, Mesophilic Sulfate-Reducing Bacterium Desulfovibrio indicus J2T.</title>
        <authorList>
            <person name="Cao J."/>
            <person name="Maignien L."/>
            <person name="Shao Z."/>
            <person name="Alain K."/>
            <person name="Jebbar M."/>
        </authorList>
    </citation>
    <scope>NUCLEOTIDE SEQUENCE</scope>
    <source>
        <strain evidence="2">NBRC 103626</strain>
    </source>
</reference>
<evidence type="ECO:0000313" key="2">
    <source>
        <dbReference type="EMBL" id="GJD80572.1"/>
    </source>
</evidence>
<dbReference type="RefSeq" id="WP_238304423.1">
    <property type="nucleotide sequence ID" value="NZ_BPQM01000102.1"/>
</dbReference>
<comment type="caution">
    <text evidence="2">The sequence shown here is derived from an EMBL/GenBank/DDBJ whole genome shotgun (WGS) entry which is preliminary data.</text>
</comment>
<dbReference type="Proteomes" id="UP001055108">
    <property type="component" value="Unassembled WGS sequence"/>
</dbReference>
<sequence length="64" mass="7125">MVVLDPRTGRLVSISLGIQPDTRTGPAAPRPARPPREWPLHHPEAHQEPPGAPPARLRIRREES</sequence>
<gene>
    <name evidence="2" type="ORF">NBEOAGPD_3813</name>
</gene>
<dbReference type="AlphaFoldDB" id="A0AA37HTN3"/>
<keyword evidence="3" id="KW-1185">Reference proteome</keyword>
<feature type="region of interest" description="Disordered" evidence="1">
    <location>
        <begin position="15"/>
        <end position="64"/>
    </location>
</feature>
<feature type="compositionally biased region" description="Basic and acidic residues" evidence="1">
    <location>
        <begin position="34"/>
        <end position="47"/>
    </location>
</feature>
<dbReference type="EMBL" id="BPQM01000102">
    <property type="protein sequence ID" value="GJD80572.1"/>
    <property type="molecule type" value="Genomic_DNA"/>
</dbReference>
<evidence type="ECO:0000313" key="3">
    <source>
        <dbReference type="Proteomes" id="UP001055108"/>
    </source>
</evidence>